<evidence type="ECO:0000313" key="2">
    <source>
        <dbReference type="Proteomes" id="UP001642380"/>
    </source>
</evidence>
<protein>
    <submittedName>
        <fullName evidence="1">RNA polymerase subunit lef-4</fullName>
    </submittedName>
</protein>
<name>A0ABC8QKT7_9VIRU</name>
<keyword evidence="2" id="KW-1185">Reference proteome</keyword>
<proteinExistence type="predicted"/>
<evidence type="ECO:0000313" key="1">
    <source>
        <dbReference type="EMBL" id="CAJ2002149.1"/>
    </source>
</evidence>
<accession>A0ABC8QKT7</accession>
<comment type="caution">
    <text evidence="1">The sequence shown here is derived from an EMBL/GenBank/DDBJ whole genome shotgun (WGS) entry which is preliminary data.</text>
</comment>
<dbReference type="Proteomes" id="UP001642380">
    <property type="component" value="Unassembled WGS sequence"/>
</dbReference>
<dbReference type="EMBL" id="CAUOPR010000001">
    <property type="protein sequence ID" value="CAJ2002149.1"/>
    <property type="molecule type" value="Genomic_DNA"/>
</dbReference>
<gene>
    <name evidence="1" type="ORF">CCFV1_ORF103</name>
</gene>
<reference evidence="1 2" key="1">
    <citation type="submission" date="2024-01" db="EMBL/GenBank/DDBJ databases">
        <authorList>
            <person name="Guinet B."/>
        </authorList>
    </citation>
    <scope>NUCLEOTIDE SEQUENCE [LARGE SCALE GENOMIC DNA]</scope>
</reference>
<organism evidence="1 2">
    <name type="scientific">Cotesia congregata filamentous virus 1</name>
    <dbReference type="NCBI Taxonomy" id="3064291"/>
    <lineage>
        <taxon>Viruses</taxon>
        <taxon>Viruses incertae sedis</taxon>
        <taxon>Naldaviricetes</taxon>
        <taxon>Lefavirales</taxon>
        <taxon>Filamentoviridae</taxon>
        <taxon>Betafilamentovirus</taxon>
        <taxon>Betafilamentovirus cocongregatae</taxon>
    </lineage>
</organism>
<sequence>MAREQEYSLECELTVTEYSDLMLIFDGVDNATSNRGTSVIFIYDNANIDSQLLGQYEPYENIKKRTVFTTRGAAYLATDQYKVLKKKSFHSVLLDKDLLIDVLGVRFSDSIEINTVFDIDTPPPILHINRKFIHLQQCPEVRWSIEERIIAKSVSAQYYLTIELETDDSHKINTFVNHLNYGFRLLKLNKLIKYNQRLNYIHLPDLLKYAGTLKFTRPFVEVAGEPTHYIRKSYKLDGSRNIILLMPTSYLIIDRAHGRVYGGGHDLNLSFYYAGFVETFAEQTSYLIDLLYCISSVCKKSGSLSIDIITSIKFMSRLPKELSKGLFRNVWNHRYEALAATSDALPVDGTLYYTFQYIYKNKITSTIDFVVFLRDWVLEIIATDKKIKKKHFYSYLEQNVPLTKKDCDHLYGRENLLTGLLKIYDSTKKEFILINQCLPEHINVRWPNASVEWFFKNKDMLILNNFVVVEAAYNPPHDLLITHKRHKNSSNTLNYASEIVFSTLP</sequence>